<evidence type="ECO:0000313" key="5">
    <source>
        <dbReference type="EMBL" id="KAK2949079.1"/>
    </source>
</evidence>
<dbReference type="InterPro" id="IPR001611">
    <property type="entry name" value="Leu-rich_rpt"/>
</dbReference>
<dbReference type="InterPro" id="IPR032675">
    <property type="entry name" value="LRR_dom_sf"/>
</dbReference>
<accession>A0ABQ9XCF7</accession>
<feature type="compositionally biased region" description="Polar residues" evidence="4">
    <location>
        <begin position="497"/>
        <end position="516"/>
    </location>
</feature>
<sequence>MTQPSTDRQKLIEDEEDASDFSQYMRYHSETKTYSLQLRWKKLTHMDMVGLAVQLSSKTVRIDTLDLGQTEFDAQGVVGLCNILLTNKTIQSIDLGSNKLGTLGAQRIAEALKRNTTLEFLNLEWNDIGTEGFLALLNGIKANPNSAIRVLDCHSNKIGPEGAIALANMLSKDPPLLSVNLRFNPLGNDGVSALFRCLPHNNHIQAWDFIRSQVGDDALEAFRIAVQSGNRALSEFPKFHATDNPLSVIPENSQPPSDGMQNLLYPAGQTQFVALFLDGNDITSVGLESLANGLLSLCSPPTPKNQIPNRYSISQLSLYQNRTIARAGPVPQVEGLKVLNRVLLNEFCCLKHLDLGGCELEDAGVQCLCESLIAAPTLESLSLVKNKLTNMTAHNLLDVLPSNKALRSLDLSHNLFTELGIPDFFAIGARNTTLEFVDIRGNSFGKEDWDKWVKTHEKDCRPGVIVWRDEKRNIDSASVKENVKVTLYDPTPRKLSKQPSTSRLHLHPNTSTATLPTPNPVSVPKTSAK</sequence>
<evidence type="ECO:0000256" key="1">
    <source>
        <dbReference type="ARBA" id="ARBA00022468"/>
    </source>
</evidence>
<evidence type="ECO:0000256" key="4">
    <source>
        <dbReference type="SAM" id="MobiDB-lite"/>
    </source>
</evidence>
<dbReference type="EMBL" id="JARBJD010000163">
    <property type="protein sequence ID" value="KAK2949079.1"/>
    <property type="molecule type" value="Genomic_DNA"/>
</dbReference>
<organism evidence="5 6">
    <name type="scientific">Blattamonas nauphoetae</name>
    <dbReference type="NCBI Taxonomy" id="2049346"/>
    <lineage>
        <taxon>Eukaryota</taxon>
        <taxon>Metamonada</taxon>
        <taxon>Preaxostyla</taxon>
        <taxon>Oxymonadida</taxon>
        <taxon>Blattamonas</taxon>
    </lineage>
</organism>
<name>A0ABQ9XCF7_9EUKA</name>
<protein>
    <submittedName>
        <fullName evidence="5">NLR Family CARD Domain Containing protein</fullName>
    </submittedName>
</protein>
<evidence type="ECO:0000256" key="3">
    <source>
        <dbReference type="ARBA" id="ARBA00022737"/>
    </source>
</evidence>
<evidence type="ECO:0000313" key="6">
    <source>
        <dbReference type="Proteomes" id="UP001281761"/>
    </source>
</evidence>
<proteinExistence type="predicted"/>
<dbReference type="Pfam" id="PF13516">
    <property type="entry name" value="LRR_6"/>
    <property type="match status" value="5"/>
</dbReference>
<dbReference type="Proteomes" id="UP001281761">
    <property type="component" value="Unassembled WGS sequence"/>
</dbReference>
<dbReference type="Pfam" id="PF00560">
    <property type="entry name" value="LRR_1"/>
    <property type="match status" value="1"/>
</dbReference>
<dbReference type="SMART" id="SM00368">
    <property type="entry name" value="LRR_RI"/>
    <property type="match status" value="9"/>
</dbReference>
<keyword evidence="3" id="KW-0677">Repeat</keyword>
<dbReference type="PANTHER" id="PTHR24113">
    <property type="entry name" value="RAN GTPASE-ACTIVATING PROTEIN 1"/>
    <property type="match status" value="1"/>
</dbReference>
<reference evidence="5 6" key="1">
    <citation type="journal article" date="2022" name="bioRxiv">
        <title>Genomics of Preaxostyla Flagellates Illuminates Evolutionary Transitions and the Path Towards Mitochondrial Loss.</title>
        <authorList>
            <person name="Novak L.V.F."/>
            <person name="Treitli S.C."/>
            <person name="Pyrih J."/>
            <person name="Halakuc P."/>
            <person name="Pipaliya S.V."/>
            <person name="Vacek V."/>
            <person name="Brzon O."/>
            <person name="Soukal P."/>
            <person name="Eme L."/>
            <person name="Dacks J.B."/>
            <person name="Karnkowska A."/>
            <person name="Elias M."/>
            <person name="Hampl V."/>
        </authorList>
    </citation>
    <scope>NUCLEOTIDE SEQUENCE [LARGE SCALE GENOMIC DNA]</scope>
    <source>
        <strain evidence="5">NAU3</strain>
        <tissue evidence="5">Gut</tissue>
    </source>
</reference>
<dbReference type="SUPFAM" id="SSF52047">
    <property type="entry name" value="RNI-like"/>
    <property type="match status" value="2"/>
</dbReference>
<gene>
    <name evidence="5" type="ORF">BLNAU_15999</name>
</gene>
<keyword evidence="2" id="KW-0433">Leucine-rich repeat</keyword>
<keyword evidence="6" id="KW-1185">Reference proteome</keyword>
<comment type="caution">
    <text evidence="5">The sequence shown here is derived from an EMBL/GenBank/DDBJ whole genome shotgun (WGS) entry which is preliminary data.</text>
</comment>
<dbReference type="Gene3D" id="3.80.10.10">
    <property type="entry name" value="Ribonuclease Inhibitor"/>
    <property type="match status" value="3"/>
</dbReference>
<evidence type="ECO:0000256" key="2">
    <source>
        <dbReference type="ARBA" id="ARBA00022614"/>
    </source>
</evidence>
<feature type="region of interest" description="Disordered" evidence="4">
    <location>
        <begin position="491"/>
        <end position="529"/>
    </location>
</feature>
<keyword evidence="1" id="KW-0343">GTPase activation</keyword>
<dbReference type="InterPro" id="IPR027038">
    <property type="entry name" value="RanGap"/>
</dbReference>
<dbReference type="PANTHER" id="PTHR24113:SF12">
    <property type="entry name" value="RAN GTPASE-ACTIVATING PROTEIN 1"/>
    <property type="match status" value="1"/>
</dbReference>